<evidence type="ECO:0000313" key="8">
    <source>
        <dbReference type="EMBL" id="MBF9070687.1"/>
    </source>
</evidence>
<dbReference type="FunFam" id="3.40.710.10:FF:000005">
    <property type="entry name" value="Glutaminase"/>
    <property type="match status" value="1"/>
</dbReference>
<dbReference type="GO" id="GO:0006543">
    <property type="term" value="P:L-glutamine catabolic process"/>
    <property type="evidence" value="ECO:0007669"/>
    <property type="project" value="TreeGrafter"/>
</dbReference>
<dbReference type="EMBL" id="JADPRT010000009">
    <property type="protein sequence ID" value="MBF9070687.1"/>
    <property type="molecule type" value="Genomic_DNA"/>
</dbReference>
<feature type="binding site" evidence="7">
    <location>
        <position position="296"/>
    </location>
    <ligand>
        <name>substrate</name>
    </ligand>
</feature>
<keyword evidence="9" id="KW-1185">Reference proteome</keyword>
<dbReference type="EC" id="3.5.1.2" evidence="3 7"/>
<evidence type="ECO:0000256" key="4">
    <source>
        <dbReference type="ARBA" id="ARBA00022801"/>
    </source>
</evidence>
<feature type="binding site" evidence="7">
    <location>
        <position position="151"/>
    </location>
    <ligand>
        <name>substrate</name>
    </ligand>
</feature>
<name>A0A931B740_9ACTN</name>
<evidence type="ECO:0000256" key="7">
    <source>
        <dbReference type="HAMAP-Rule" id="MF_00313"/>
    </source>
</evidence>
<gene>
    <name evidence="7" type="primary">glsA</name>
    <name evidence="8" type="ORF">I2501_21945</name>
</gene>
<evidence type="ECO:0000256" key="1">
    <source>
        <dbReference type="ARBA" id="ARBA00011076"/>
    </source>
</evidence>
<evidence type="ECO:0000256" key="5">
    <source>
        <dbReference type="ARBA" id="ARBA00049534"/>
    </source>
</evidence>
<reference evidence="8" key="1">
    <citation type="submission" date="2020-11" db="EMBL/GenBank/DDBJ databases">
        <title>Isolation and identification of active actinomycetes.</title>
        <authorList>
            <person name="Yu B."/>
        </authorList>
    </citation>
    <scope>NUCLEOTIDE SEQUENCE</scope>
    <source>
        <strain evidence="8">NEAU-YB345</strain>
    </source>
</reference>
<comment type="similarity">
    <text evidence="1 7">Belongs to the glutaminase family.</text>
</comment>
<feature type="binding site" evidence="7">
    <location>
        <position position="203"/>
    </location>
    <ligand>
        <name>substrate</name>
    </ligand>
</feature>
<dbReference type="InterPro" id="IPR015868">
    <property type="entry name" value="Glutaminase"/>
</dbReference>
<comment type="catalytic activity">
    <reaction evidence="5 7">
        <text>L-glutamine + H2O = L-glutamate + NH4(+)</text>
        <dbReference type="Rhea" id="RHEA:15889"/>
        <dbReference type="ChEBI" id="CHEBI:15377"/>
        <dbReference type="ChEBI" id="CHEBI:28938"/>
        <dbReference type="ChEBI" id="CHEBI:29985"/>
        <dbReference type="ChEBI" id="CHEBI:58359"/>
        <dbReference type="EC" id="3.5.1.2"/>
    </reaction>
</comment>
<feature type="binding site" evidence="7">
    <location>
        <position position="101"/>
    </location>
    <ligand>
        <name>substrate</name>
    </ligand>
</feature>
<comment type="caution">
    <text evidence="8">The sequence shown here is derived from an EMBL/GenBank/DDBJ whole genome shotgun (WGS) entry which is preliminary data.</text>
</comment>
<dbReference type="NCBIfam" id="NF002133">
    <property type="entry name" value="PRK00971.1-2"/>
    <property type="match status" value="1"/>
</dbReference>
<dbReference type="InterPro" id="IPR012338">
    <property type="entry name" value="Beta-lactam/transpept-like"/>
</dbReference>
<dbReference type="NCBIfam" id="TIGR03814">
    <property type="entry name" value="Gln_ase"/>
    <property type="match status" value="1"/>
</dbReference>
<feature type="binding site" evidence="7">
    <location>
        <position position="227"/>
    </location>
    <ligand>
        <name>substrate</name>
    </ligand>
</feature>
<evidence type="ECO:0000256" key="3">
    <source>
        <dbReference type="ARBA" id="ARBA00012918"/>
    </source>
</evidence>
<dbReference type="GO" id="GO:0006537">
    <property type="term" value="P:glutamate biosynthetic process"/>
    <property type="evidence" value="ECO:0007669"/>
    <property type="project" value="TreeGrafter"/>
</dbReference>
<dbReference type="Gene3D" id="3.40.710.10">
    <property type="entry name" value="DD-peptidase/beta-lactamase superfamily"/>
    <property type="match status" value="1"/>
</dbReference>
<evidence type="ECO:0000313" key="9">
    <source>
        <dbReference type="Proteomes" id="UP000657385"/>
    </source>
</evidence>
<dbReference type="Proteomes" id="UP000657385">
    <property type="component" value="Unassembled WGS sequence"/>
</dbReference>
<dbReference type="SUPFAM" id="SSF56601">
    <property type="entry name" value="beta-lactamase/transpeptidase-like"/>
    <property type="match status" value="1"/>
</dbReference>
<keyword evidence="7" id="KW-0007">Acetylation</keyword>
<protein>
    <recommendedName>
        <fullName evidence="6 7">Glutaminase</fullName>
        <ecNumber evidence="3 7">3.5.1.2</ecNumber>
    </recommendedName>
</protein>
<comment type="subunit">
    <text evidence="2 7">Homotetramer.</text>
</comment>
<proteinExistence type="inferred from homology"/>
<dbReference type="PANTHER" id="PTHR12544:SF29">
    <property type="entry name" value="GLUTAMINASE"/>
    <property type="match status" value="1"/>
</dbReference>
<dbReference type="AlphaFoldDB" id="A0A931B740"/>
<dbReference type="GO" id="GO:0004359">
    <property type="term" value="F:glutaminase activity"/>
    <property type="evidence" value="ECO:0007669"/>
    <property type="project" value="UniProtKB-UniRule"/>
</dbReference>
<evidence type="ECO:0000256" key="6">
    <source>
        <dbReference type="ARBA" id="ARBA00070405"/>
    </source>
</evidence>
<keyword evidence="4 7" id="KW-0378">Hydrolase</keyword>
<sequence>MLPAVAADVRRFPGPPGANRRCTACGALALAGRPENDHVDYQELLDAATAAARRTRGTGHVADYIPALARVDPDAFGMAIATVEGDVYGAGEWEQPFSIQSVSKLLTLTLVLAQGGDDVWQRVGREPSGNPFNSLVQLETEHGIPRNPFINAGAVVVTDRLHSLTGGHAAEAVLDFVRTESGNPDLAIDPEVAASEAEHGHRNAALAHFIASHGNLVNSVETVLTEYYAHCAIAASCRDLAQTGLVLARHGLRVDGSRLLSRSEAKRINAILLTCGTYDAAGEFAYRVGLPGKSGVGGGILAILPGQAAICAWGPALDPAGNSVAAVAALDAFTTLSGLSIF</sequence>
<accession>A0A931B740</accession>
<organism evidence="8 9">
    <name type="scientific">Streptacidiphilus fuscans</name>
    <dbReference type="NCBI Taxonomy" id="2789292"/>
    <lineage>
        <taxon>Bacteria</taxon>
        <taxon>Bacillati</taxon>
        <taxon>Actinomycetota</taxon>
        <taxon>Actinomycetes</taxon>
        <taxon>Kitasatosporales</taxon>
        <taxon>Streptomycetaceae</taxon>
        <taxon>Streptacidiphilus</taxon>
    </lineage>
</organism>
<evidence type="ECO:0000256" key="2">
    <source>
        <dbReference type="ARBA" id="ARBA00011881"/>
    </source>
</evidence>
<feature type="binding site" evidence="7">
    <location>
        <position position="278"/>
    </location>
    <ligand>
        <name>substrate</name>
    </ligand>
</feature>
<dbReference type="HAMAP" id="MF_00313">
    <property type="entry name" value="Glutaminase"/>
    <property type="match status" value="1"/>
</dbReference>
<dbReference type="Pfam" id="PF04960">
    <property type="entry name" value="Glutaminase"/>
    <property type="match status" value="1"/>
</dbReference>
<dbReference type="PANTHER" id="PTHR12544">
    <property type="entry name" value="GLUTAMINASE"/>
    <property type="match status" value="1"/>
</dbReference>
<feature type="binding site" evidence="7">
    <location>
        <position position="196"/>
    </location>
    <ligand>
        <name>substrate</name>
    </ligand>
</feature>